<keyword evidence="1" id="KW-1133">Transmembrane helix</keyword>
<dbReference type="Proteomes" id="UP000061512">
    <property type="component" value="Unassembled WGS sequence"/>
</dbReference>
<evidence type="ECO:0000256" key="1">
    <source>
        <dbReference type="SAM" id="Phobius"/>
    </source>
</evidence>
<reference evidence="2 3" key="1">
    <citation type="submission" date="2015-11" db="EMBL/GenBank/DDBJ databases">
        <title>Expanding the genomic diversity of Burkholderia species for the development of highly accurate diagnostics.</title>
        <authorList>
            <person name="Sahl J."/>
            <person name="Keim P."/>
            <person name="Wagner D."/>
        </authorList>
    </citation>
    <scope>NUCLEOTIDE SEQUENCE [LARGE SCALE GENOMIC DNA]</scope>
    <source>
        <strain evidence="2 3">MSMB574WGS</strain>
    </source>
</reference>
<keyword evidence="1" id="KW-0812">Transmembrane</keyword>
<dbReference type="EMBL" id="LPJX01000045">
    <property type="protein sequence ID" value="KWF63732.1"/>
    <property type="molecule type" value="Genomic_DNA"/>
</dbReference>
<evidence type="ECO:0000313" key="2">
    <source>
        <dbReference type="EMBL" id="KWF63732.1"/>
    </source>
</evidence>
<dbReference type="AlphaFoldDB" id="A0A132EZF0"/>
<keyword evidence="1" id="KW-0472">Membrane</keyword>
<protein>
    <submittedName>
        <fullName evidence="2">Uncharacterized protein</fullName>
    </submittedName>
</protein>
<organism evidence="2 3">
    <name type="scientific">Burkholderia pseudomultivorans</name>
    <dbReference type="NCBI Taxonomy" id="1207504"/>
    <lineage>
        <taxon>Bacteria</taxon>
        <taxon>Pseudomonadati</taxon>
        <taxon>Pseudomonadota</taxon>
        <taxon>Betaproteobacteria</taxon>
        <taxon>Burkholderiales</taxon>
        <taxon>Burkholderiaceae</taxon>
        <taxon>Burkholderia</taxon>
        <taxon>Burkholderia cepacia complex</taxon>
    </lineage>
</organism>
<name>A0A132EZF0_9BURK</name>
<proteinExistence type="predicted"/>
<gene>
    <name evidence="2" type="ORF">WT57_21875</name>
</gene>
<accession>A0A132EZF0</accession>
<feature type="transmembrane region" description="Helical" evidence="1">
    <location>
        <begin position="46"/>
        <end position="71"/>
    </location>
</feature>
<evidence type="ECO:0000313" key="3">
    <source>
        <dbReference type="Proteomes" id="UP000061512"/>
    </source>
</evidence>
<comment type="caution">
    <text evidence="2">The sequence shown here is derived from an EMBL/GenBank/DDBJ whole genome shotgun (WGS) entry which is preliminary data.</text>
</comment>
<dbReference type="RefSeq" id="WP_060299341.1">
    <property type="nucleotide sequence ID" value="NZ_LPJX01000045.1"/>
</dbReference>
<sequence>MKPIFRTDLSRLGVRRQQLFTLSGLEMYIPGADEAFREFVRQRHAVFALTAASLLAVILSLGALLAIQVLLPPV</sequence>